<name>A0A383B3Z3_9ZZZZ</name>
<feature type="non-terminal residue" evidence="1">
    <location>
        <position position="34"/>
    </location>
</feature>
<gene>
    <name evidence="1" type="ORF">METZ01_LOCUS467691</name>
</gene>
<proteinExistence type="predicted"/>
<feature type="non-terminal residue" evidence="1">
    <location>
        <position position="1"/>
    </location>
</feature>
<dbReference type="AlphaFoldDB" id="A0A383B3Z3"/>
<sequence length="34" mass="3980">VIIQTAENNKHKFTRSIFSVNFIQNSQPQYIDVV</sequence>
<dbReference type="EMBL" id="UINC01197379">
    <property type="protein sequence ID" value="SVE14837.1"/>
    <property type="molecule type" value="Genomic_DNA"/>
</dbReference>
<accession>A0A383B3Z3</accession>
<evidence type="ECO:0000313" key="1">
    <source>
        <dbReference type="EMBL" id="SVE14837.1"/>
    </source>
</evidence>
<organism evidence="1">
    <name type="scientific">marine metagenome</name>
    <dbReference type="NCBI Taxonomy" id="408172"/>
    <lineage>
        <taxon>unclassified sequences</taxon>
        <taxon>metagenomes</taxon>
        <taxon>ecological metagenomes</taxon>
    </lineage>
</organism>
<reference evidence="1" key="1">
    <citation type="submission" date="2018-05" db="EMBL/GenBank/DDBJ databases">
        <authorList>
            <person name="Lanie J.A."/>
            <person name="Ng W.-L."/>
            <person name="Kazmierczak K.M."/>
            <person name="Andrzejewski T.M."/>
            <person name="Davidsen T.M."/>
            <person name="Wayne K.J."/>
            <person name="Tettelin H."/>
            <person name="Glass J.I."/>
            <person name="Rusch D."/>
            <person name="Podicherti R."/>
            <person name="Tsui H.-C.T."/>
            <person name="Winkler M.E."/>
        </authorList>
    </citation>
    <scope>NUCLEOTIDE SEQUENCE</scope>
</reference>
<protein>
    <submittedName>
        <fullName evidence="1">Uncharacterized protein</fullName>
    </submittedName>
</protein>